<dbReference type="Pfam" id="PF14219">
    <property type="entry name" value="DUF4328"/>
    <property type="match status" value="1"/>
</dbReference>
<accession>B4D2B1</accession>
<dbReference type="EMBL" id="ABVL01000008">
    <property type="protein sequence ID" value="EDY19351.1"/>
    <property type="molecule type" value="Genomic_DNA"/>
</dbReference>
<sequence>MRALGARRLSFSPGLAVGFYFIPILSLWKPYQAMKEIWKASANPQGRRSNRTSPLVGWWWTFWILTSAFNYFVARFTLHFGAHPSVFLRQVDIISDVSRLPLNVVAILLVQQLSALQWKTATQRSQAPSNL</sequence>
<keyword evidence="1" id="KW-1133">Transmembrane helix</keyword>
<feature type="transmembrane region" description="Helical" evidence="1">
    <location>
        <begin position="57"/>
        <end position="74"/>
    </location>
</feature>
<protein>
    <recommendedName>
        <fullName evidence="2">DUF4328 domain-containing protein</fullName>
    </recommendedName>
</protein>
<feature type="domain" description="DUF4328" evidence="2">
    <location>
        <begin position="3"/>
        <end position="114"/>
    </location>
</feature>
<organism evidence="3 4">
    <name type="scientific">Chthoniobacter flavus Ellin428</name>
    <dbReference type="NCBI Taxonomy" id="497964"/>
    <lineage>
        <taxon>Bacteria</taxon>
        <taxon>Pseudomonadati</taxon>
        <taxon>Verrucomicrobiota</taxon>
        <taxon>Spartobacteria</taxon>
        <taxon>Chthoniobacterales</taxon>
        <taxon>Chthoniobacteraceae</taxon>
        <taxon>Chthoniobacter</taxon>
    </lineage>
</organism>
<dbReference type="eggNOG" id="ENOG5031S6U">
    <property type="taxonomic scope" value="Bacteria"/>
</dbReference>
<dbReference type="InParanoid" id="B4D2B1"/>
<keyword evidence="1" id="KW-0472">Membrane</keyword>
<comment type="caution">
    <text evidence="3">The sequence shown here is derived from an EMBL/GenBank/DDBJ whole genome shotgun (WGS) entry which is preliminary data.</text>
</comment>
<feature type="transmembrane region" description="Helical" evidence="1">
    <location>
        <begin position="9"/>
        <end position="28"/>
    </location>
</feature>
<dbReference type="Proteomes" id="UP000005824">
    <property type="component" value="Unassembled WGS sequence"/>
</dbReference>
<evidence type="ECO:0000313" key="4">
    <source>
        <dbReference type="Proteomes" id="UP000005824"/>
    </source>
</evidence>
<evidence type="ECO:0000256" key="1">
    <source>
        <dbReference type="SAM" id="Phobius"/>
    </source>
</evidence>
<reference evidence="3 4" key="1">
    <citation type="journal article" date="2011" name="J. Bacteriol.">
        <title>Genome sequence of Chthoniobacter flavus Ellin428, an aerobic heterotrophic soil bacterium.</title>
        <authorList>
            <person name="Kant R."/>
            <person name="van Passel M.W."/>
            <person name="Palva A."/>
            <person name="Lucas S."/>
            <person name="Lapidus A."/>
            <person name="Glavina Del Rio T."/>
            <person name="Dalin E."/>
            <person name="Tice H."/>
            <person name="Bruce D."/>
            <person name="Goodwin L."/>
            <person name="Pitluck S."/>
            <person name="Larimer F.W."/>
            <person name="Land M.L."/>
            <person name="Hauser L."/>
            <person name="Sangwan P."/>
            <person name="de Vos W.M."/>
            <person name="Janssen P.H."/>
            <person name="Smidt H."/>
        </authorList>
    </citation>
    <scope>NUCLEOTIDE SEQUENCE [LARGE SCALE GENOMIC DNA]</scope>
    <source>
        <strain evidence="3 4">Ellin428</strain>
    </source>
</reference>
<dbReference type="STRING" id="497964.CfE428DRAFT_3036"/>
<evidence type="ECO:0000259" key="2">
    <source>
        <dbReference type="Pfam" id="PF14219"/>
    </source>
</evidence>
<keyword evidence="1" id="KW-0812">Transmembrane</keyword>
<keyword evidence="4" id="KW-1185">Reference proteome</keyword>
<dbReference type="AlphaFoldDB" id="B4D2B1"/>
<gene>
    <name evidence="3" type="ORF">CfE428DRAFT_3036</name>
</gene>
<dbReference type="InterPro" id="IPR025565">
    <property type="entry name" value="DUF4328"/>
</dbReference>
<proteinExistence type="predicted"/>
<name>B4D2B1_9BACT</name>
<evidence type="ECO:0000313" key="3">
    <source>
        <dbReference type="EMBL" id="EDY19351.1"/>
    </source>
</evidence>